<feature type="transmembrane region" description="Helical" evidence="7">
    <location>
        <begin position="295"/>
        <end position="318"/>
    </location>
</feature>
<dbReference type="RefSeq" id="WP_021169057.1">
    <property type="nucleotide sequence ID" value="NZ_CTRP01000003.1"/>
</dbReference>
<evidence type="ECO:0000256" key="3">
    <source>
        <dbReference type="ARBA" id="ARBA00022475"/>
    </source>
</evidence>
<evidence type="ECO:0000313" key="8">
    <source>
        <dbReference type="EMBL" id="CQR70319.1"/>
    </source>
</evidence>
<evidence type="ECO:0000256" key="1">
    <source>
        <dbReference type="ARBA" id="ARBA00004141"/>
    </source>
</evidence>
<accession>A0A0U1KT82</accession>
<evidence type="ECO:0000256" key="5">
    <source>
        <dbReference type="ARBA" id="ARBA00022989"/>
    </source>
</evidence>
<evidence type="ECO:0000256" key="4">
    <source>
        <dbReference type="ARBA" id="ARBA00022692"/>
    </source>
</evidence>
<evidence type="ECO:0000313" key="9">
    <source>
        <dbReference type="Proteomes" id="UP000049855"/>
    </source>
</evidence>
<name>A0A0U1KT82_9FIRM</name>
<feature type="transmembrane region" description="Helical" evidence="7">
    <location>
        <begin position="39"/>
        <end position="56"/>
    </location>
</feature>
<feature type="transmembrane region" description="Helical" evidence="7">
    <location>
        <begin position="62"/>
        <end position="84"/>
    </location>
</feature>
<protein>
    <recommendedName>
        <fullName evidence="10">Transporter</fullName>
    </recommendedName>
</protein>
<feature type="transmembrane region" description="Helical" evidence="7">
    <location>
        <begin position="234"/>
        <end position="255"/>
    </location>
</feature>
<comment type="subcellular location">
    <subcellularLocation>
        <location evidence="1">Membrane</location>
        <topology evidence="1">Multi-pass membrane protein</topology>
    </subcellularLocation>
</comment>
<feature type="transmembrane region" description="Helical" evidence="7">
    <location>
        <begin position="105"/>
        <end position="124"/>
    </location>
</feature>
<dbReference type="InterPro" id="IPR004776">
    <property type="entry name" value="Mem_transp_PIN-like"/>
</dbReference>
<gene>
    <name evidence="8" type="ORF">SpAn4DRAFT_1288</name>
</gene>
<proteinExistence type="predicted"/>
<keyword evidence="5 7" id="KW-1133">Transmembrane helix</keyword>
<keyword evidence="9" id="KW-1185">Reference proteome</keyword>
<dbReference type="PANTHER" id="PTHR36838:SF1">
    <property type="entry name" value="SLR1864 PROTEIN"/>
    <property type="match status" value="1"/>
</dbReference>
<sequence length="320" mass="35081">MSIFFHILSHNIIPIFLLISLGFLLSKKFDLHIFSLSKLMFYLFVPAFIFVNLYTTDLKLSMLKVLFCGVLMLITNDLIARIIAKIRKYDLGLTNAFKNSIMFNNSGNIGVSLITLVFGSAPFVIDGKTPYLNEAITAQIIILVIQNISVNTLGFFNAGRANSSKKDSIKAILKMPSIYAIPLALFLKSIQLDITITPLWPTLEYLKNGLVPMALITLGVQLSKTNFDLKNVDVHLSVFIKLIIGPLLAISYIHLLGLNGVVAQAVFIAHAVPTAVNTALIAVECDSCSDFASQAVMLSTLFSAITLTLAIYAAQFLFPA</sequence>
<reference evidence="9" key="1">
    <citation type="submission" date="2015-03" db="EMBL/GenBank/DDBJ databases">
        <authorList>
            <person name="Nijsse Bart"/>
        </authorList>
    </citation>
    <scope>NUCLEOTIDE SEQUENCE [LARGE SCALE GENOMIC DNA]</scope>
</reference>
<feature type="transmembrane region" description="Helical" evidence="7">
    <location>
        <begin position="136"/>
        <end position="156"/>
    </location>
</feature>
<dbReference type="GO" id="GO:0055085">
    <property type="term" value="P:transmembrane transport"/>
    <property type="evidence" value="ECO:0007669"/>
    <property type="project" value="InterPro"/>
</dbReference>
<dbReference type="Pfam" id="PF03547">
    <property type="entry name" value="Mem_trans"/>
    <property type="match status" value="1"/>
</dbReference>
<keyword evidence="2" id="KW-0813">Transport</keyword>
<dbReference type="EMBL" id="CTRP01000003">
    <property type="protein sequence ID" value="CQR70319.1"/>
    <property type="molecule type" value="Genomic_DNA"/>
</dbReference>
<organism evidence="8 9">
    <name type="scientific">Sporomusa ovata</name>
    <dbReference type="NCBI Taxonomy" id="2378"/>
    <lineage>
        <taxon>Bacteria</taxon>
        <taxon>Bacillati</taxon>
        <taxon>Bacillota</taxon>
        <taxon>Negativicutes</taxon>
        <taxon>Selenomonadales</taxon>
        <taxon>Sporomusaceae</taxon>
        <taxon>Sporomusa</taxon>
    </lineage>
</organism>
<feature type="transmembrane region" description="Helical" evidence="7">
    <location>
        <begin position="261"/>
        <end position="283"/>
    </location>
</feature>
<dbReference type="GO" id="GO:0016020">
    <property type="term" value="C:membrane"/>
    <property type="evidence" value="ECO:0007669"/>
    <property type="project" value="UniProtKB-SubCell"/>
</dbReference>
<dbReference type="Proteomes" id="UP000049855">
    <property type="component" value="Unassembled WGS sequence"/>
</dbReference>
<evidence type="ECO:0000256" key="6">
    <source>
        <dbReference type="ARBA" id="ARBA00023136"/>
    </source>
</evidence>
<keyword evidence="3" id="KW-1003">Cell membrane</keyword>
<keyword evidence="6 7" id="KW-0472">Membrane</keyword>
<evidence type="ECO:0000256" key="7">
    <source>
        <dbReference type="SAM" id="Phobius"/>
    </source>
</evidence>
<evidence type="ECO:0008006" key="10">
    <source>
        <dbReference type="Google" id="ProtNLM"/>
    </source>
</evidence>
<dbReference type="PANTHER" id="PTHR36838">
    <property type="entry name" value="AUXIN EFFLUX CARRIER FAMILY PROTEIN"/>
    <property type="match status" value="1"/>
</dbReference>
<dbReference type="AlphaFoldDB" id="A0A0U1KT82"/>
<evidence type="ECO:0000256" key="2">
    <source>
        <dbReference type="ARBA" id="ARBA00022448"/>
    </source>
</evidence>
<feature type="transmembrane region" description="Helical" evidence="7">
    <location>
        <begin position="6"/>
        <end position="27"/>
    </location>
</feature>
<keyword evidence="4 7" id="KW-0812">Transmembrane</keyword>